<accession>A0A8J1XZI8</accession>
<name>A0A8J1XZI8_OWEFU</name>
<dbReference type="Pfam" id="PF14566">
    <property type="entry name" value="PTPlike_phytase"/>
    <property type="match status" value="2"/>
</dbReference>
<evidence type="ECO:0000313" key="4">
    <source>
        <dbReference type="Proteomes" id="UP000749559"/>
    </source>
</evidence>
<organism evidence="3 4">
    <name type="scientific">Owenia fusiformis</name>
    <name type="common">Polychaete worm</name>
    <dbReference type="NCBI Taxonomy" id="6347"/>
    <lineage>
        <taxon>Eukaryota</taxon>
        <taxon>Metazoa</taxon>
        <taxon>Spiralia</taxon>
        <taxon>Lophotrochozoa</taxon>
        <taxon>Annelida</taxon>
        <taxon>Polychaeta</taxon>
        <taxon>Sedentaria</taxon>
        <taxon>Canalipalpata</taxon>
        <taxon>Sabellida</taxon>
        <taxon>Oweniida</taxon>
        <taxon>Oweniidae</taxon>
        <taxon>Owenia</taxon>
    </lineage>
</organism>
<dbReference type="EMBL" id="CAIIXF020000009">
    <property type="protein sequence ID" value="CAH1794464.1"/>
    <property type="molecule type" value="Genomic_DNA"/>
</dbReference>
<feature type="region of interest" description="Disordered" evidence="1">
    <location>
        <begin position="14"/>
        <end position="63"/>
    </location>
</feature>
<dbReference type="AlphaFoldDB" id="A0A8J1XZI8"/>
<feature type="compositionally biased region" description="Polar residues" evidence="1">
    <location>
        <begin position="36"/>
        <end position="58"/>
    </location>
</feature>
<dbReference type="PROSITE" id="PS50056">
    <property type="entry name" value="TYR_PHOSPHATASE_2"/>
    <property type="match status" value="1"/>
</dbReference>
<dbReference type="Gene3D" id="3.90.190.10">
    <property type="entry name" value="Protein tyrosine phosphatase superfamily"/>
    <property type="match status" value="2"/>
</dbReference>
<dbReference type="InterPro" id="IPR000387">
    <property type="entry name" value="Tyr_Pase_dom"/>
</dbReference>
<dbReference type="Proteomes" id="UP000749559">
    <property type="component" value="Unassembled WGS sequence"/>
</dbReference>
<gene>
    <name evidence="3" type="ORF">OFUS_LOCUS19152</name>
</gene>
<dbReference type="InterPro" id="IPR029021">
    <property type="entry name" value="Prot-tyrosine_phosphatase-like"/>
</dbReference>
<dbReference type="OrthoDB" id="66369at2759"/>
<proteinExistence type="predicted"/>
<protein>
    <recommendedName>
        <fullName evidence="2">Tyrosine specific protein phosphatases domain-containing protein</fullName>
    </recommendedName>
</protein>
<keyword evidence="4" id="KW-1185">Reference proteome</keyword>
<dbReference type="PANTHER" id="PTHR23339">
    <property type="entry name" value="TYROSINE SPECIFIC PROTEIN PHOSPHATASE AND DUAL SPECIFICITY PROTEIN PHOSPHATASE"/>
    <property type="match status" value="1"/>
</dbReference>
<evidence type="ECO:0000256" key="1">
    <source>
        <dbReference type="SAM" id="MobiDB-lite"/>
    </source>
</evidence>
<feature type="domain" description="Tyrosine specific protein phosphatases" evidence="2">
    <location>
        <begin position="677"/>
        <end position="715"/>
    </location>
</feature>
<dbReference type="SMART" id="SM01301">
    <property type="entry name" value="PTPlike_phytase"/>
    <property type="match status" value="2"/>
</dbReference>
<feature type="compositionally biased region" description="Low complexity" evidence="1">
    <location>
        <begin position="21"/>
        <end position="35"/>
    </location>
</feature>
<sequence length="897" mass="102975">MFTSRPIALKPLTCMMGSGASSSPMTSPEPTEDSSQPNQQISTITPSSRKNSVMTTKNMPLGTDRRTLTRTNEVAPIIIKVGKEEFQRFTEFKDPIVYGRIADNMPEHPLVKNKYFLVKDFHPGMDKLGTMETYQAPNVRKAQGSFPVYGMGQPTKDSLSNMLELLHSGGHSEILVLNLREEPVLFLKDGFDMVTYSPRHQDHLHKCEVNQGKTVAEASAFEVAIRKEIMDLAGLRDEHDSLFQFYNDITNLTHDPQLYYVAYEDFISISDEVYQRHTFFSDKVRLQRLCFPTDGAPSEEDFDTLVSFFKACPALFDGEDVSLPAMLFTSHTGEGRATVGMVIGYLVLSHMQGFPNDAIKTPYPINEKSPNYERGEFTAIVELIKYLSNGPKIKQEVDVTIDMCGELNNLIDELHKAKETLEEIETDYIIQGESAMSYFREKCVNYLERYFYLICFNAYLHDQFVKLLSISFSQWMKQHPYIYHLFSNLDISCRTISSELLLNNQHFLVADDYWGLDVLSSQMDVKVSNFRRIPSLPVYGSAQPSREGLSCVMKYLTSKKLGHPKVVLVNLREDMVLECDAQTFSPRDINNLEEPVIMPDISGSEIEAKENEMKNVVKPKKSFQIYTDLSESSDSVEFSSVLTPLEMFNQQCIQTPQLVYHRIPISDDAAPKEKNFDQIMALLNNIEEIYTDEDGPALLFHCRTGKGRTTTAMAIAGLIICHKKGFPYGTKPGEQELVSCPNATYTKGEFLIVQRLVRMIPNGQQMKREVDFMLDQCSETMTPMHYHVREVIFVTYNKMKKAKTDEDREELKLKSLQYLERYLYLILFNTYLHAERRNHYERSFTRWMKEVGSRAGVYEVLDDIAFTDFESVNSKMLRTRRARWKQVPKLPFRGKFI</sequence>
<evidence type="ECO:0000313" key="3">
    <source>
        <dbReference type="EMBL" id="CAH1794464.1"/>
    </source>
</evidence>
<dbReference type="InterPro" id="IPR016130">
    <property type="entry name" value="Tyr_Pase_AS"/>
</dbReference>
<dbReference type="PROSITE" id="PS00383">
    <property type="entry name" value="TYR_PHOSPHATASE_1"/>
    <property type="match status" value="1"/>
</dbReference>
<evidence type="ECO:0000259" key="2">
    <source>
        <dbReference type="PROSITE" id="PS50056"/>
    </source>
</evidence>
<comment type="caution">
    <text evidence="3">The sequence shown here is derived from an EMBL/GenBank/DDBJ whole genome shotgun (WGS) entry which is preliminary data.</text>
</comment>
<dbReference type="SUPFAM" id="SSF52799">
    <property type="entry name" value="(Phosphotyrosine protein) phosphatases II"/>
    <property type="match status" value="2"/>
</dbReference>
<dbReference type="InterPro" id="IPR050561">
    <property type="entry name" value="PTP"/>
</dbReference>
<reference evidence="3" key="1">
    <citation type="submission" date="2022-03" db="EMBL/GenBank/DDBJ databases">
        <authorList>
            <person name="Martin C."/>
        </authorList>
    </citation>
    <scope>NUCLEOTIDE SEQUENCE</scope>
</reference>